<dbReference type="Proteomes" id="UP000068196">
    <property type="component" value="Chromosome"/>
</dbReference>
<evidence type="ECO:0000256" key="7">
    <source>
        <dbReference type="ARBA" id="ARBA00048741"/>
    </source>
</evidence>
<comment type="pathway">
    <text evidence="1">Amino-acid biosynthesis; L-asparagine biosynthesis; L-asparagine from L-aspartate (L-Gln route): step 1/1.</text>
</comment>
<dbReference type="InterPro" id="IPR033738">
    <property type="entry name" value="AsnB_N"/>
</dbReference>
<evidence type="ECO:0000256" key="6">
    <source>
        <dbReference type="ARBA" id="ARBA00022962"/>
    </source>
</evidence>
<feature type="domain" description="Glutamine amidotransferase type-2" evidence="11">
    <location>
        <begin position="2"/>
        <end position="215"/>
    </location>
</feature>
<feature type="binding site" evidence="9">
    <location>
        <position position="102"/>
    </location>
    <ligand>
        <name>L-glutamine</name>
        <dbReference type="ChEBI" id="CHEBI:58359"/>
    </ligand>
</feature>
<proteinExistence type="inferred from homology"/>
<dbReference type="EMBL" id="AP014945">
    <property type="protein sequence ID" value="BAU23558.1"/>
    <property type="molecule type" value="Genomic_DNA"/>
</dbReference>
<dbReference type="InterPro" id="IPR006426">
    <property type="entry name" value="Asn_synth_AEB"/>
</dbReference>
<dbReference type="KEGG" id="cthi:THC_1187"/>
<feature type="active site" description="For GATase activity" evidence="8">
    <location>
        <position position="2"/>
    </location>
</feature>
<keyword evidence="5 9" id="KW-0067">ATP-binding</keyword>
<gene>
    <name evidence="12" type="ORF">THC_1187</name>
</gene>
<dbReference type="Gene3D" id="3.40.50.620">
    <property type="entry name" value="HUPs"/>
    <property type="match status" value="1"/>
</dbReference>
<feature type="site" description="Important for beta-aspartyl-AMP intermediate formation" evidence="10">
    <location>
        <position position="369"/>
    </location>
</feature>
<dbReference type="Gene3D" id="3.60.20.10">
    <property type="entry name" value="Glutamine Phosphoribosylpyrophosphate, subunit 1, domain 1"/>
    <property type="match status" value="1"/>
</dbReference>
<dbReference type="InterPro" id="IPR014729">
    <property type="entry name" value="Rossmann-like_a/b/a_fold"/>
</dbReference>
<dbReference type="InterPro" id="IPR051786">
    <property type="entry name" value="ASN_synthetase/amidase"/>
</dbReference>
<evidence type="ECO:0000259" key="11">
    <source>
        <dbReference type="PROSITE" id="PS51278"/>
    </source>
</evidence>
<feature type="binding site" evidence="9">
    <location>
        <position position="294"/>
    </location>
    <ligand>
        <name>ATP</name>
        <dbReference type="ChEBI" id="CHEBI:30616"/>
    </ligand>
</feature>
<keyword evidence="13" id="KW-1185">Reference proteome</keyword>
<keyword evidence="8" id="KW-0028">Amino-acid biosynthesis</keyword>
<dbReference type="InterPro" id="IPR029055">
    <property type="entry name" value="Ntn_hydrolases_N"/>
</dbReference>
<evidence type="ECO:0000256" key="5">
    <source>
        <dbReference type="ARBA" id="ARBA00022840"/>
    </source>
</evidence>
<evidence type="ECO:0000313" key="12">
    <source>
        <dbReference type="EMBL" id="BAU23558.1"/>
    </source>
</evidence>
<name>A0A0U4N2P9_9BACT</name>
<dbReference type="InterPro" id="IPR017932">
    <property type="entry name" value="GATase_2_dom"/>
</dbReference>
<dbReference type="GO" id="GO:0005829">
    <property type="term" value="C:cytosol"/>
    <property type="evidence" value="ECO:0007669"/>
    <property type="project" value="TreeGrafter"/>
</dbReference>
<reference evidence="12 13" key="1">
    <citation type="journal article" date="2016" name="Int. J. Syst. Evol. Microbiol.">
        <title>Caldimicrobium thiodismutans sp. nov., a sulfur-disproportionating bacterium isolated from a hot spring, and emended description of the genus Caldimicrobium.</title>
        <authorList>
            <person name="Kojima H."/>
            <person name="Umezawa K."/>
            <person name="Fukui M."/>
        </authorList>
    </citation>
    <scope>NUCLEOTIDE SEQUENCE [LARGE SCALE GENOMIC DNA]</scope>
    <source>
        <strain evidence="12 13">TF1</strain>
    </source>
</reference>
<dbReference type="GO" id="GO:0006529">
    <property type="term" value="P:asparagine biosynthetic process"/>
    <property type="evidence" value="ECO:0007669"/>
    <property type="project" value="UniProtKB-KW"/>
</dbReference>
<dbReference type="STRING" id="1653476.THC_1187"/>
<evidence type="ECO:0000256" key="1">
    <source>
        <dbReference type="ARBA" id="ARBA00005187"/>
    </source>
</evidence>
<dbReference type="Pfam" id="PF13537">
    <property type="entry name" value="GATase_7"/>
    <property type="match status" value="1"/>
</dbReference>
<evidence type="ECO:0000256" key="10">
    <source>
        <dbReference type="PIRSR" id="PIRSR001589-3"/>
    </source>
</evidence>
<dbReference type="GO" id="GO:0004066">
    <property type="term" value="F:asparagine synthase (glutamine-hydrolyzing) activity"/>
    <property type="evidence" value="ECO:0007669"/>
    <property type="project" value="UniProtKB-EC"/>
</dbReference>
<reference evidence="13" key="2">
    <citation type="journal article" date="2016" name="Int. J. Syst. Evol. Microbiol.">
        <title>Caldimicrobium thiodismutans sp. nov., a sulfur-disproportionating bacterium isolated from a hot spring.</title>
        <authorList>
            <person name="Kojima H."/>
            <person name="Umezawa K."/>
            <person name="Fukui M."/>
        </authorList>
    </citation>
    <scope>NUCLEOTIDE SEQUENCE [LARGE SCALE GENOMIC DNA]</scope>
    <source>
        <strain evidence="13">TF1</strain>
    </source>
</reference>
<dbReference type="SUPFAM" id="SSF56235">
    <property type="entry name" value="N-terminal nucleophile aminohydrolases (Ntn hydrolases)"/>
    <property type="match status" value="1"/>
</dbReference>
<comment type="similarity">
    <text evidence="2">Belongs to the asparagine synthetase family.</text>
</comment>
<keyword evidence="6 8" id="KW-0315">Glutamine amidotransferase</keyword>
<evidence type="ECO:0000256" key="2">
    <source>
        <dbReference type="ARBA" id="ARBA00005752"/>
    </source>
</evidence>
<dbReference type="PANTHER" id="PTHR43284:SF1">
    <property type="entry name" value="ASPARAGINE SYNTHETASE"/>
    <property type="match status" value="1"/>
</dbReference>
<dbReference type="Pfam" id="PF00733">
    <property type="entry name" value="Asn_synthase"/>
    <property type="match status" value="1"/>
</dbReference>
<keyword evidence="8" id="KW-0061">Asparagine biosynthesis</keyword>
<dbReference type="CDD" id="cd01991">
    <property type="entry name" value="Asn_synthase_B_C"/>
    <property type="match status" value="1"/>
</dbReference>
<dbReference type="NCBIfam" id="TIGR01536">
    <property type="entry name" value="asn_synth_AEB"/>
    <property type="match status" value="1"/>
</dbReference>
<accession>A0A0U4N2P9</accession>
<evidence type="ECO:0000256" key="3">
    <source>
        <dbReference type="ARBA" id="ARBA00012737"/>
    </source>
</evidence>
<dbReference type="PANTHER" id="PTHR43284">
    <property type="entry name" value="ASPARAGINE SYNTHETASE (GLUTAMINE-HYDROLYZING)"/>
    <property type="match status" value="1"/>
</dbReference>
<comment type="catalytic activity">
    <reaction evidence="7">
        <text>L-aspartate + L-glutamine + ATP + H2O = L-asparagine + L-glutamate + AMP + diphosphate + H(+)</text>
        <dbReference type="Rhea" id="RHEA:12228"/>
        <dbReference type="ChEBI" id="CHEBI:15377"/>
        <dbReference type="ChEBI" id="CHEBI:15378"/>
        <dbReference type="ChEBI" id="CHEBI:29985"/>
        <dbReference type="ChEBI" id="CHEBI:29991"/>
        <dbReference type="ChEBI" id="CHEBI:30616"/>
        <dbReference type="ChEBI" id="CHEBI:33019"/>
        <dbReference type="ChEBI" id="CHEBI:58048"/>
        <dbReference type="ChEBI" id="CHEBI:58359"/>
        <dbReference type="ChEBI" id="CHEBI:456215"/>
        <dbReference type="EC" id="6.3.5.4"/>
    </reaction>
</comment>
<dbReference type="GO" id="GO:0005524">
    <property type="term" value="F:ATP binding"/>
    <property type="evidence" value="ECO:0007669"/>
    <property type="project" value="UniProtKB-KW"/>
</dbReference>
<evidence type="ECO:0000256" key="8">
    <source>
        <dbReference type="PIRSR" id="PIRSR001589-1"/>
    </source>
</evidence>
<dbReference type="SUPFAM" id="SSF52402">
    <property type="entry name" value="Adenine nucleotide alpha hydrolases-like"/>
    <property type="match status" value="1"/>
</dbReference>
<dbReference type="AlphaFoldDB" id="A0A0U4N2P9"/>
<dbReference type="PROSITE" id="PS51278">
    <property type="entry name" value="GATASE_TYPE_2"/>
    <property type="match status" value="1"/>
</dbReference>
<keyword evidence="4 9" id="KW-0547">Nucleotide-binding</keyword>
<dbReference type="OrthoDB" id="9763290at2"/>
<dbReference type="InterPro" id="IPR001962">
    <property type="entry name" value="Asn_synthase"/>
</dbReference>
<evidence type="ECO:0000256" key="9">
    <source>
        <dbReference type="PIRSR" id="PIRSR001589-2"/>
    </source>
</evidence>
<sequence>MCRIAGFWDFNYKGEYSLEEVAISMRDSLAYGGPDDAGVYLEPSYGLALTHRRLSILDLSPAGHQPMEFENFVITYNGEVYNFREIRQELEKEGYKFFSNSDTEVILKAFHRWSFEAVHRFRGMFAFALWDKKEKKLILCRDRIGVKPLYYYNKNGLFMFASELKAFHKHPKFKKELSPLALSLFLQYGYITSPYSIFEDTYKLEPGHFLIVDDKGKLLKFAYWKVEDYLKEEKLKGTEEELAKELESILTESFKLRLVSDVPVGLFLSGGLDSSTVCALLQKESTKPLKTFTIGFYEKDYNEAEYARRIANYLSTDHTELYCTPKEAYEIIPNLPEIYDEPFGDSSAIPTYLVSKLAKSQVKVSLSADGGDEQFCGYTQYRIVGGRIKKLNKIPFLSAFAFALNLISPDLALRVYKRFSFMLPKWTNFRDKYIKLRNVLKHRDIKSQYDVSNKYFLEEDLSNLGLSSFLETQTFCLDNVPVDDLTYMMYYDLKTYLPDDILVKVDRATMAVALEGREPLLDHKIIEFTLRLPVEYKYRNGKSKYLLRKVLYKYVPKEFIERPKMGFGVPVYEWFKTELKSLYLEYLNPDRIKKEGILNPLEVERLLKGYFEEKGINHNKLWLLFVFELWKERWL</sequence>
<organism evidence="12 13">
    <name type="scientific">Caldimicrobium thiodismutans</name>
    <dbReference type="NCBI Taxonomy" id="1653476"/>
    <lineage>
        <taxon>Bacteria</taxon>
        <taxon>Pseudomonadati</taxon>
        <taxon>Thermodesulfobacteriota</taxon>
        <taxon>Thermodesulfobacteria</taxon>
        <taxon>Thermodesulfobacteriales</taxon>
        <taxon>Thermodesulfobacteriaceae</taxon>
        <taxon>Caldimicrobium</taxon>
    </lineage>
</organism>
<dbReference type="RefSeq" id="WP_068514705.1">
    <property type="nucleotide sequence ID" value="NZ_AP014945.1"/>
</dbReference>
<dbReference type="PIRSF" id="PIRSF001589">
    <property type="entry name" value="Asn_synthetase_glu-h"/>
    <property type="match status" value="1"/>
</dbReference>
<evidence type="ECO:0000256" key="4">
    <source>
        <dbReference type="ARBA" id="ARBA00022741"/>
    </source>
</evidence>
<evidence type="ECO:0000313" key="13">
    <source>
        <dbReference type="Proteomes" id="UP000068196"/>
    </source>
</evidence>
<dbReference type="CDD" id="cd00712">
    <property type="entry name" value="AsnB"/>
    <property type="match status" value="1"/>
</dbReference>
<dbReference type="PATRIC" id="fig|1653476.3.peg.1231"/>
<protein>
    <recommendedName>
        <fullName evidence="3">asparagine synthase (glutamine-hydrolyzing)</fullName>
        <ecNumber evidence="3">6.3.5.4</ecNumber>
    </recommendedName>
</protein>
<dbReference type="EC" id="6.3.5.4" evidence="3"/>